<gene>
    <name evidence="4" type="ORF">HMPREF1317_0258</name>
</gene>
<keyword evidence="5" id="KW-1185">Reference proteome</keyword>
<organism evidence="4 5">
    <name type="scientific">Schaalia georgiae F0490</name>
    <dbReference type="NCBI Taxonomy" id="1125717"/>
    <lineage>
        <taxon>Bacteria</taxon>
        <taxon>Bacillati</taxon>
        <taxon>Actinomycetota</taxon>
        <taxon>Actinomycetes</taxon>
        <taxon>Actinomycetales</taxon>
        <taxon>Actinomycetaceae</taxon>
        <taxon>Schaalia</taxon>
    </lineage>
</organism>
<dbReference type="InterPro" id="IPR009061">
    <property type="entry name" value="DNA-bd_dom_put_sf"/>
</dbReference>
<comment type="caution">
    <text evidence="4">The sequence shown here is derived from an EMBL/GenBank/DDBJ whole genome shotgun (WGS) entry which is preliminary data.</text>
</comment>
<dbReference type="Pfam" id="PF13411">
    <property type="entry name" value="MerR_1"/>
    <property type="match status" value="1"/>
</dbReference>
<dbReference type="InterPro" id="IPR000551">
    <property type="entry name" value="MerR-type_HTH_dom"/>
</dbReference>
<sequence length="278" mass="31357">MSGKRYTSGEIAMAAGVTVRTIQHYDNIGLLPSTGRTDGGRRYYTQDDLVRLEQIVFYKSLDFPLDQIKERLLLQPGKTELLTMLEEQRLLLLQRMEHLHTSFATIGIMSEMIESDREPPFALMLRFLSALPGDDVFSRAPQLLTEEQREALSPRFQDIEPVQTFYHRWKEVLIEAAVLVHENAPPNSAAAQELAKRWWNAILSLTSGDMDLIEQLSQLRLEDQMGTRDDELMDSASRYMEAAFGLFSANGGPPPDPDGNSAGGDDDDRAVQPDETVR</sequence>
<dbReference type="PANTHER" id="PTHR30204:SF96">
    <property type="entry name" value="CHROMOSOME-ANCHORING PROTEIN RACA"/>
    <property type="match status" value="1"/>
</dbReference>
<dbReference type="RefSeq" id="WP_005868458.1">
    <property type="nucleotide sequence ID" value="NZ_AKFS01000071.1"/>
</dbReference>
<feature type="domain" description="HTH merR-type" evidence="3">
    <location>
        <begin position="5"/>
        <end position="74"/>
    </location>
</feature>
<dbReference type="EMBL" id="AKFS01000071">
    <property type="protein sequence ID" value="EJF47867.1"/>
    <property type="molecule type" value="Genomic_DNA"/>
</dbReference>
<protein>
    <submittedName>
        <fullName evidence="4">Transcriptional regulator, MerR family</fullName>
    </submittedName>
</protein>
<evidence type="ECO:0000259" key="3">
    <source>
        <dbReference type="PROSITE" id="PS50937"/>
    </source>
</evidence>
<feature type="compositionally biased region" description="Basic and acidic residues" evidence="2">
    <location>
        <begin position="269"/>
        <end position="278"/>
    </location>
</feature>
<keyword evidence="1" id="KW-0238">DNA-binding</keyword>
<dbReference type="PATRIC" id="fig|1125717.3.peg.471"/>
<name>J0NSP8_9ACTO</name>
<reference evidence="4 5" key="1">
    <citation type="submission" date="2012-05" db="EMBL/GenBank/DDBJ databases">
        <authorList>
            <person name="Harkins D.M."/>
            <person name="Madupu R."/>
            <person name="Durkin A.S."/>
            <person name="Torralba M."/>
            <person name="Methe B."/>
            <person name="Sutton G.G."/>
            <person name="Nelson K.E."/>
        </authorList>
    </citation>
    <scope>NUCLEOTIDE SEQUENCE [LARGE SCALE GENOMIC DNA]</scope>
    <source>
        <strain evidence="4 5">F0490</strain>
    </source>
</reference>
<dbReference type="Proteomes" id="UP000004578">
    <property type="component" value="Unassembled WGS sequence"/>
</dbReference>
<dbReference type="SUPFAM" id="SSF46955">
    <property type="entry name" value="Putative DNA-binding domain"/>
    <property type="match status" value="1"/>
</dbReference>
<dbReference type="SMART" id="SM00422">
    <property type="entry name" value="HTH_MERR"/>
    <property type="match status" value="1"/>
</dbReference>
<feature type="region of interest" description="Disordered" evidence="2">
    <location>
        <begin position="246"/>
        <end position="278"/>
    </location>
</feature>
<dbReference type="PANTHER" id="PTHR30204">
    <property type="entry name" value="REDOX-CYCLING DRUG-SENSING TRANSCRIPTIONAL ACTIVATOR SOXR"/>
    <property type="match status" value="1"/>
</dbReference>
<dbReference type="PRINTS" id="PR00040">
    <property type="entry name" value="HTHMERR"/>
</dbReference>
<dbReference type="GO" id="GO:0003700">
    <property type="term" value="F:DNA-binding transcription factor activity"/>
    <property type="evidence" value="ECO:0007669"/>
    <property type="project" value="InterPro"/>
</dbReference>
<dbReference type="AlphaFoldDB" id="J0NSP8"/>
<proteinExistence type="predicted"/>
<dbReference type="CDD" id="cd01106">
    <property type="entry name" value="HTH_TipAL-Mta"/>
    <property type="match status" value="1"/>
</dbReference>
<dbReference type="GO" id="GO:0003677">
    <property type="term" value="F:DNA binding"/>
    <property type="evidence" value="ECO:0007669"/>
    <property type="project" value="UniProtKB-KW"/>
</dbReference>
<evidence type="ECO:0000256" key="1">
    <source>
        <dbReference type="ARBA" id="ARBA00023125"/>
    </source>
</evidence>
<dbReference type="InterPro" id="IPR047057">
    <property type="entry name" value="MerR_fam"/>
</dbReference>
<dbReference type="OrthoDB" id="9809391at2"/>
<dbReference type="Gene3D" id="1.10.1660.10">
    <property type="match status" value="1"/>
</dbReference>
<dbReference type="PROSITE" id="PS50937">
    <property type="entry name" value="HTH_MERR_2"/>
    <property type="match status" value="1"/>
</dbReference>
<evidence type="ECO:0000256" key="2">
    <source>
        <dbReference type="SAM" id="MobiDB-lite"/>
    </source>
</evidence>
<accession>J0NSP8</accession>
<evidence type="ECO:0000313" key="4">
    <source>
        <dbReference type="EMBL" id="EJF47867.1"/>
    </source>
</evidence>
<evidence type="ECO:0000313" key="5">
    <source>
        <dbReference type="Proteomes" id="UP000004578"/>
    </source>
</evidence>